<evidence type="ECO:0000256" key="1">
    <source>
        <dbReference type="SAM" id="MobiDB-lite"/>
    </source>
</evidence>
<dbReference type="EMBL" id="JANIIK010000041">
    <property type="protein sequence ID" value="KAJ3607306.1"/>
    <property type="molecule type" value="Genomic_DNA"/>
</dbReference>
<proteinExistence type="predicted"/>
<protein>
    <submittedName>
        <fullName evidence="2">Uncharacterized protein</fullName>
    </submittedName>
</protein>
<dbReference type="Proteomes" id="UP001148018">
    <property type="component" value="Unassembled WGS sequence"/>
</dbReference>
<reference evidence="2" key="1">
    <citation type="submission" date="2022-07" db="EMBL/GenBank/DDBJ databases">
        <title>Chromosome-level genome of Muraenolepis orangiensis.</title>
        <authorList>
            <person name="Kim J."/>
        </authorList>
    </citation>
    <scope>NUCLEOTIDE SEQUENCE</scope>
    <source>
        <strain evidence="2">KU_S4_2022</strain>
        <tissue evidence="2">Muscle</tissue>
    </source>
</reference>
<gene>
    <name evidence="2" type="ORF">NHX12_025616</name>
</gene>
<accession>A0A9Q0EK85</accession>
<evidence type="ECO:0000313" key="2">
    <source>
        <dbReference type="EMBL" id="KAJ3607306.1"/>
    </source>
</evidence>
<name>A0A9Q0EK85_9TELE</name>
<keyword evidence="3" id="KW-1185">Reference proteome</keyword>
<evidence type="ECO:0000313" key="3">
    <source>
        <dbReference type="Proteomes" id="UP001148018"/>
    </source>
</evidence>
<comment type="caution">
    <text evidence="2">The sequence shown here is derived from an EMBL/GenBank/DDBJ whole genome shotgun (WGS) entry which is preliminary data.</text>
</comment>
<organism evidence="2 3">
    <name type="scientific">Muraenolepis orangiensis</name>
    <name type="common">Patagonian moray cod</name>
    <dbReference type="NCBI Taxonomy" id="630683"/>
    <lineage>
        <taxon>Eukaryota</taxon>
        <taxon>Metazoa</taxon>
        <taxon>Chordata</taxon>
        <taxon>Craniata</taxon>
        <taxon>Vertebrata</taxon>
        <taxon>Euteleostomi</taxon>
        <taxon>Actinopterygii</taxon>
        <taxon>Neopterygii</taxon>
        <taxon>Teleostei</taxon>
        <taxon>Neoteleostei</taxon>
        <taxon>Acanthomorphata</taxon>
        <taxon>Zeiogadaria</taxon>
        <taxon>Gadariae</taxon>
        <taxon>Gadiformes</taxon>
        <taxon>Muraenolepidoidei</taxon>
        <taxon>Muraenolepididae</taxon>
        <taxon>Muraenolepis</taxon>
    </lineage>
</organism>
<dbReference type="OrthoDB" id="8964845at2759"/>
<dbReference type="AlphaFoldDB" id="A0A9Q0EK85"/>
<feature type="region of interest" description="Disordered" evidence="1">
    <location>
        <begin position="1"/>
        <end position="48"/>
    </location>
</feature>
<sequence>MQDNAKERLKEKKPTKRQREARCRVAEQQEVVQREEEQQEVVQREEEQQRQLQQQEEEVVRQRQVEGEEENLVPAVLDPLEKGFLAHAQREEDRMKERLLKRTYSKKNKTMVGGWVAPVVDSEIVSGLQLLVLAHLIPTRLNVVQCGALSAYQRPVHLHPASSEERHPASGFLTCFFFY</sequence>